<keyword evidence="3 5" id="KW-0808">Transferase</keyword>
<evidence type="ECO:0000256" key="4">
    <source>
        <dbReference type="ARBA" id="ARBA00023315"/>
    </source>
</evidence>
<dbReference type="NCBIfam" id="TIGR01575">
    <property type="entry name" value="rimI"/>
    <property type="match status" value="1"/>
</dbReference>
<dbReference type="GO" id="GO:0005737">
    <property type="term" value="C:cytoplasm"/>
    <property type="evidence" value="ECO:0007669"/>
    <property type="project" value="UniProtKB-SubCell"/>
</dbReference>
<dbReference type="HAMAP" id="MF_02210">
    <property type="entry name" value="RimI"/>
    <property type="match status" value="1"/>
</dbReference>
<comment type="caution">
    <text evidence="5">Lacks conserved residue(s) required for the propagation of feature annotation.</text>
</comment>
<evidence type="ECO:0000313" key="9">
    <source>
        <dbReference type="Proteomes" id="UP000281474"/>
    </source>
</evidence>
<dbReference type="SUPFAM" id="SSF55729">
    <property type="entry name" value="Acyl-CoA N-acyltransferases (Nat)"/>
    <property type="match status" value="1"/>
</dbReference>
<feature type="binding site" evidence="5">
    <location>
        <position position="107"/>
    </location>
    <ligand>
        <name>acetyl-CoA</name>
        <dbReference type="ChEBI" id="CHEBI:57288"/>
    </ligand>
</feature>
<dbReference type="InterPro" id="IPR050680">
    <property type="entry name" value="YpeA/RimI_acetyltransf"/>
</dbReference>
<dbReference type="Pfam" id="PF00583">
    <property type="entry name" value="Acetyltransf_1"/>
    <property type="match status" value="1"/>
</dbReference>
<dbReference type="OrthoDB" id="9796919at2"/>
<dbReference type="CDD" id="cd04301">
    <property type="entry name" value="NAT_SF"/>
    <property type="match status" value="1"/>
</dbReference>
<dbReference type="PANTHER" id="PTHR43420">
    <property type="entry name" value="ACETYLTRANSFERASE"/>
    <property type="match status" value="1"/>
</dbReference>
<comment type="caution">
    <text evidence="8">The sequence shown here is derived from an EMBL/GenBank/DDBJ whole genome shotgun (WGS) entry which is preliminary data.</text>
</comment>
<feature type="active site" description="Proton donor" evidence="5">
    <location>
        <position position="114"/>
    </location>
</feature>
<dbReference type="InterPro" id="IPR006464">
    <property type="entry name" value="AcTrfase_RimI/Ard1"/>
</dbReference>
<comment type="catalytic activity">
    <reaction evidence="5 6">
        <text>N-terminal L-alanyl-[ribosomal protein bS18] + acetyl-CoA = N-terminal N(alpha)-acetyl-L-alanyl-[ribosomal protein bS18] + CoA + H(+)</text>
        <dbReference type="Rhea" id="RHEA:43756"/>
        <dbReference type="Rhea" id="RHEA-COMP:10676"/>
        <dbReference type="Rhea" id="RHEA-COMP:10677"/>
        <dbReference type="ChEBI" id="CHEBI:15378"/>
        <dbReference type="ChEBI" id="CHEBI:57287"/>
        <dbReference type="ChEBI" id="CHEBI:57288"/>
        <dbReference type="ChEBI" id="CHEBI:64718"/>
        <dbReference type="ChEBI" id="CHEBI:83683"/>
        <dbReference type="EC" id="2.3.1.266"/>
    </reaction>
</comment>
<dbReference type="PROSITE" id="PS51186">
    <property type="entry name" value="GNAT"/>
    <property type="match status" value="1"/>
</dbReference>
<dbReference type="AlphaFoldDB" id="A0A3L8PWK5"/>
<evidence type="ECO:0000256" key="6">
    <source>
        <dbReference type="RuleBase" id="RU363094"/>
    </source>
</evidence>
<comment type="function">
    <text evidence="5 6">Acetylates the N-terminal alanine of ribosomal protein bS18.</text>
</comment>
<protein>
    <recommendedName>
        <fullName evidence="5 6">[Ribosomal protein bS18]-alanine N-acetyltransferase</fullName>
        <ecNumber evidence="5 6">2.3.1.266</ecNumber>
    </recommendedName>
</protein>
<keyword evidence="9" id="KW-1185">Reference proteome</keyword>
<evidence type="ECO:0000256" key="5">
    <source>
        <dbReference type="HAMAP-Rule" id="MF_02210"/>
    </source>
</evidence>
<name>A0A3L8PWK5_9GAMM</name>
<dbReference type="InterPro" id="IPR016181">
    <property type="entry name" value="Acyl_CoA_acyltransferase"/>
</dbReference>
<feature type="active site" description="Proton acceptor" evidence="5">
    <location>
        <position position="102"/>
    </location>
</feature>
<accession>A0A3L8PWK5</accession>
<keyword evidence="2 5" id="KW-0963">Cytoplasm</keyword>
<proteinExistence type="inferred from homology"/>
<evidence type="ECO:0000256" key="2">
    <source>
        <dbReference type="ARBA" id="ARBA00022490"/>
    </source>
</evidence>
<feature type="domain" description="N-acetyltransferase" evidence="7">
    <location>
        <begin position="1"/>
        <end position="146"/>
    </location>
</feature>
<dbReference type="InterPro" id="IPR000182">
    <property type="entry name" value="GNAT_dom"/>
</dbReference>
<dbReference type="EC" id="2.3.1.266" evidence="5 6"/>
<dbReference type="EMBL" id="QZEI01000042">
    <property type="protein sequence ID" value="RLV59179.1"/>
    <property type="molecule type" value="Genomic_DNA"/>
</dbReference>
<evidence type="ECO:0000259" key="7">
    <source>
        <dbReference type="PROSITE" id="PS51186"/>
    </source>
</evidence>
<evidence type="ECO:0000313" key="8">
    <source>
        <dbReference type="EMBL" id="RLV59179.1"/>
    </source>
</evidence>
<dbReference type="GO" id="GO:0008999">
    <property type="term" value="F:protein-N-terminal-alanine acetyltransferase activity"/>
    <property type="evidence" value="ECO:0007669"/>
    <property type="project" value="UniProtKB-UniRule"/>
</dbReference>
<keyword evidence="4 5" id="KW-0012">Acyltransferase</keyword>
<gene>
    <name evidence="5 8" type="primary">rimI</name>
    <name evidence="8" type="ORF">D5018_13490</name>
</gene>
<dbReference type="Gene3D" id="3.40.630.30">
    <property type="match status" value="1"/>
</dbReference>
<comment type="subcellular location">
    <subcellularLocation>
        <location evidence="5 6">Cytoplasm</location>
    </subcellularLocation>
</comment>
<dbReference type="InterPro" id="IPR043690">
    <property type="entry name" value="RimI"/>
</dbReference>
<organism evidence="8 9">
    <name type="scientific">Parashewanella curva</name>
    <dbReference type="NCBI Taxonomy" id="2338552"/>
    <lineage>
        <taxon>Bacteria</taxon>
        <taxon>Pseudomonadati</taxon>
        <taxon>Pseudomonadota</taxon>
        <taxon>Gammaproteobacteria</taxon>
        <taxon>Alteromonadales</taxon>
        <taxon>Shewanellaceae</taxon>
        <taxon>Parashewanella</taxon>
    </lineage>
</organism>
<comment type="similarity">
    <text evidence="1 5 6">Belongs to the acetyltransferase family. RimI subfamily.</text>
</comment>
<evidence type="ECO:0000256" key="1">
    <source>
        <dbReference type="ARBA" id="ARBA00005395"/>
    </source>
</evidence>
<dbReference type="Proteomes" id="UP000281474">
    <property type="component" value="Unassembled WGS sequence"/>
</dbReference>
<sequence length="146" mass="16264">MTISSLEVTDSDALYHIEQQAHAHPWSLPTIQSCFGGLYHNIGLYEGDELKGFAIVHQVIDEATLMDICVFPSCQGKGYGKQLLQQALEQAKQRGVTIMMLEVRASNTAAIALYNKLGFNETYRRNGYYPTDSGREDAIMMELALS</sequence>
<reference evidence="8 9" key="1">
    <citation type="submission" date="2018-09" db="EMBL/GenBank/DDBJ databases">
        <title>Phylogeny of the Shewanellaceae, and recommendation for two new genera, Pseudoshewanella and Parashewanella.</title>
        <authorList>
            <person name="Wang G."/>
        </authorList>
    </citation>
    <scope>NUCLEOTIDE SEQUENCE [LARGE SCALE GENOMIC DNA]</scope>
    <source>
        <strain evidence="8 9">C51</strain>
    </source>
</reference>
<evidence type="ECO:0000256" key="3">
    <source>
        <dbReference type="ARBA" id="ARBA00022679"/>
    </source>
</evidence>
<dbReference type="PANTHER" id="PTHR43420:SF51">
    <property type="entry name" value="PEPTIDYL-LYSINE N-ACETYLTRANSFERASE YIAC"/>
    <property type="match status" value="1"/>
</dbReference>